<name>A0A2A7SBH4_BURGA</name>
<keyword evidence="1" id="KW-1133">Transmembrane helix</keyword>
<feature type="transmembrane region" description="Helical" evidence="1">
    <location>
        <begin position="942"/>
        <end position="966"/>
    </location>
</feature>
<protein>
    <submittedName>
        <fullName evidence="2">Uncharacterized protein</fullName>
    </submittedName>
</protein>
<organism evidence="2 3">
    <name type="scientific">Burkholderia gladioli</name>
    <name type="common">Pseudomonas marginata</name>
    <name type="synonym">Phytomonas marginata</name>
    <dbReference type="NCBI Taxonomy" id="28095"/>
    <lineage>
        <taxon>Bacteria</taxon>
        <taxon>Pseudomonadati</taxon>
        <taxon>Pseudomonadota</taxon>
        <taxon>Betaproteobacteria</taxon>
        <taxon>Burkholderiales</taxon>
        <taxon>Burkholderiaceae</taxon>
        <taxon>Burkholderia</taxon>
    </lineage>
</organism>
<evidence type="ECO:0000313" key="3">
    <source>
        <dbReference type="Proteomes" id="UP000220629"/>
    </source>
</evidence>
<keyword evidence="1" id="KW-0472">Membrane</keyword>
<feature type="transmembrane region" description="Helical" evidence="1">
    <location>
        <begin position="1034"/>
        <end position="1053"/>
    </location>
</feature>
<dbReference type="Proteomes" id="UP000220629">
    <property type="component" value="Unassembled WGS sequence"/>
</dbReference>
<dbReference type="RefSeq" id="WP_098151357.1">
    <property type="nucleotide sequence ID" value="NZ_CADEXJ010000008.1"/>
</dbReference>
<evidence type="ECO:0000313" key="2">
    <source>
        <dbReference type="EMBL" id="PEH40906.1"/>
    </source>
</evidence>
<keyword evidence="1" id="KW-0812">Transmembrane</keyword>
<dbReference type="EMBL" id="PDDY01000001">
    <property type="protein sequence ID" value="PEH40906.1"/>
    <property type="molecule type" value="Genomic_DNA"/>
</dbReference>
<reference evidence="3" key="1">
    <citation type="submission" date="2017-09" db="EMBL/GenBank/DDBJ databases">
        <title>FDA dAtabase for Regulatory Grade micrObial Sequences (FDA-ARGOS): Supporting development and validation of Infectious Disease Dx tests.</title>
        <authorList>
            <person name="Minogue T."/>
            <person name="Wolcott M."/>
            <person name="Wasieloski L."/>
            <person name="Aguilar W."/>
            <person name="Moore D."/>
            <person name="Tallon L."/>
            <person name="Sadzewicz L."/>
            <person name="Ott S."/>
            <person name="Zhao X."/>
            <person name="Nagaraj S."/>
            <person name="Vavikolanu K."/>
            <person name="Aluvathingal J."/>
            <person name="Nadendla S."/>
            <person name="Sichtig H."/>
        </authorList>
    </citation>
    <scope>NUCLEOTIDE SEQUENCE [LARGE SCALE GENOMIC DNA]</scope>
    <source>
        <strain evidence="3">FDAARGOS_390</strain>
    </source>
</reference>
<feature type="transmembrane region" description="Helical" evidence="1">
    <location>
        <begin position="1002"/>
        <end position="1022"/>
    </location>
</feature>
<evidence type="ECO:0000256" key="1">
    <source>
        <dbReference type="SAM" id="Phobius"/>
    </source>
</evidence>
<accession>A0A2A7SBH4</accession>
<gene>
    <name evidence="2" type="ORF">CRM94_01290</name>
</gene>
<sequence>MNTPAVKRFNTTELNGTPVSFTVDSQLLDYLEPARAFGAADLAAASAGSRYQPTVVAIPDHRPEALAPMLLSTGSAQHLRLLRRVANGGTELPASYETIDLSASFAHIAKGTVRAFAAAWTADDDKVTLAVAVDSSAPGNPSQILIAYDVSTRDDDWSALPWNNYGTRDALKVDGMRVVQEADGGWLTLMSAGAGVLANTFVIRQRRPGSFQSGGLVYSTAIDLTDIADFQVGGVEGDAALHVLGTNHKGKRVVITRKVPTLDANGNPVATPFFPLDCPGGANVLSMGLNRPGVGADLYTGGRGVQRLAAEDFEEQEDAIFETVMSEDVAPGVERLLVAEAADGAVTVWALDNAGRLLVASRPALEPGQRAPAPWSEPLVLRRGVHEIAAVPGDTHLSASVLVIHDEGGTSSLVRDARGIWQDEPITVADVGAATKLLTFQTVVAFKNDNGLPAAGRVRLSASVASTIVLNGHSHFVYPGNDAVLDIPADGKLTLSNRALSFSPATYRLKVDHWAQAIDINPASSLYQRFGTLTADDLRKASKADGQPLLGDAWRTGDEADSLDALVQSLKQAAQLATSKSGGADGIWLVNEGEIFSSRVAAASLPDGYSWGLASDGAGGLQPIDQTTASRLASQAGRTSSGLFGTGVSLSDTWEMIANAATDAVRFVVRKATDVIEFICEIGGRVGRFILNTLEEIGSFFKWLWASIKTAAEDVWDFLKFLFDWDDIIAVRNSVRDGFEDQLKALRKDVQGLRPIVAGFFDDGIRKVQDIKRSHGFPVSRPVGEQEIAAARKQGADGQDAAVNSGPGSWIMEQFGNVTKAFIDIELPDMPDTGPGMMDVFNRQLDNLSNMGSDIGGAIRSIFPDGNPSILDLSFEKIKEVVAAVGLNIAESALTMGKDLCLAMIDTLAALLDAFRAVMFARIRSPLIEKLWELISGEKKDLSFSIIDLVLLPPAVMGTILFKLIFPKVDIQAVARVRLPTDDVVAVQSDGLLSIAAVLKDVVSSCISFYSVMSGALSAAASVVKQKAIGKVKWVFWTLGVLAHLATPVYGAYKLVRDRKRIPSRMSRELDTLAWFVVLAQHSVKYMLYKLPEGMEEAAYAVSHKGLALGELGCNIVNLLLRSLAIAYAEEGEYPALPMVRFYCTTVGKALNAGAHLISHPKAKAALVVGAAGSGIGALVVAACHFRKAHLPVVQEAIAAL</sequence>
<dbReference type="AlphaFoldDB" id="A0A2A7SBH4"/>
<comment type="caution">
    <text evidence="2">The sequence shown here is derived from an EMBL/GenBank/DDBJ whole genome shotgun (WGS) entry which is preliminary data.</text>
</comment>
<proteinExistence type="predicted"/>